<evidence type="ECO:0008006" key="4">
    <source>
        <dbReference type="Google" id="ProtNLM"/>
    </source>
</evidence>
<evidence type="ECO:0000313" key="2">
    <source>
        <dbReference type="EMBL" id="KAK2564070.1"/>
    </source>
</evidence>
<keyword evidence="1" id="KW-0732">Signal</keyword>
<feature type="chain" id="PRO_5042006922" description="Secreted protein" evidence="1">
    <location>
        <begin position="27"/>
        <end position="150"/>
    </location>
</feature>
<keyword evidence="3" id="KW-1185">Reference proteome</keyword>
<evidence type="ECO:0000313" key="3">
    <source>
        <dbReference type="Proteomes" id="UP001249851"/>
    </source>
</evidence>
<sequence length="150" mass="16903">MPMTKVEYHLVVLIFLKYLTAPLVHAAADRGIKIIQEVKKLFCQGRNGTLSYRFTGKETRIMCQNFMKLVKAVSSEQDTPIQSLQINTFAFVGLQLRVATSRFSRANIDQKVLQELKDSCKMYFNACSLLLGSVSTTVWTIGHAVPFHTA</sequence>
<proteinExistence type="predicted"/>
<gene>
    <name evidence="2" type="ORF">P5673_012291</name>
</gene>
<evidence type="ECO:0000256" key="1">
    <source>
        <dbReference type="SAM" id="SignalP"/>
    </source>
</evidence>
<name>A0AAD9QN79_ACRCE</name>
<dbReference type="AlphaFoldDB" id="A0AAD9QN79"/>
<reference evidence="2" key="2">
    <citation type="journal article" date="2023" name="Science">
        <title>Genomic signatures of disease resistance in endangered staghorn corals.</title>
        <authorList>
            <person name="Vollmer S.V."/>
            <person name="Selwyn J.D."/>
            <person name="Despard B.A."/>
            <person name="Roesel C.L."/>
        </authorList>
    </citation>
    <scope>NUCLEOTIDE SEQUENCE</scope>
    <source>
        <strain evidence="2">K2</strain>
    </source>
</reference>
<protein>
    <recommendedName>
        <fullName evidence="4">Secreted protein</fullName>
    </recommendedName>
</protein>
<accession>A0AAD9QN79</accession>
<reference evidence="2" key="1">
    <citation type="journal article" date="2023" name="G3 (Bethesda)">
        <title>Whole genome assembly and annotation of the endangered Caribbean coral Acropora cervicornis.</title>
        <authorList>
            <person name="Selwyn J.D."/>
            <person name="Vollmer S.V."/>
        </authorList>
    </citation>
    <scope>NUCLEOTIDE SEQUENCE</scope>
    <source>
        <strain evidence="2">K2</strain>
    </source>
</reference>
<dbReference type="EMBL" id="JARQWQ010000023">
    <property type="protein sequence ID" value="KAK2564070.1"/>
    <property type="molecule type" value="Genomic_DNA"/>
</dbReference>
<organism evidence="2 3">
    <name type="scientific">Acropora cervicornis</name>
    <name type="common">Staghorn coral</name>
    <dbReference type="NCBI Taxonomy" id="6130"/>
    <lineage>
        <taxon>Eukaryota</taxon>
        <taxon>Metazoa</taxon>
        <taxon>Cnidaria</taxon>
        <taxon>Anthozoa</taxon>
        <taxon>Hexacorallia</taxon>
        <taxon>Scleractinia</taxon>
        <taxon>Astrocoeniina</taxon>
        <taxon>Acroporidae</taxon>
        <taxon>Acropora</taxon>
    </lineage>
</organism>
<dbReference type="Proteomes" id="UP001249851">
    <property type="component" value="Unassembled WGS sequence"/>
</dbReference>
<comment type="caution">
    <text evidence="2">The sequence shown here is derived from an EMBL/GenBank/DDBJ whole genome shotgun (WGS) entry which is preliminary data.</text>
</comment>
<feature type="signal peptide" evidence="1">
    <location>
        <begin position="1"/>
        <end position="26"/>
    </location>
</feature>